<gene>
    <name evidence="1" type="ORF">KUF71_014402</name>
</gene>
<evidence type="ECO:0000313" key="1">
    <source>
        <dbReference type="EMBL" id="KAK3926153.1"/>
    </source>
</evidence>
<comment type="caution">
    <text evidence="1">The sequence shown here is derived from an EMBL/GenBank/DDBJ whole genome shotgun (WGS) entry which is preliminary data.</text>
</comment>
<accession>A0AAE1HRT2</accession>
<keyword evidence="2" id="KW-1185">Reference proteome</keyword>
<organism evidence="1 2">
    <name type="scientific">Frankliniella fusca</name>
    <dbReference type="NCBI Taxonomy" id="407009"/>
    <lineage>
        <taxon>Eukaryota</taxon>
        <taxon>Metazoa</taxon>
        <taxon>Ecdysozoa</taxon>
        <taxon>Arthropoda</taxon>
        <taxon>Hexapoda</taxon>
        <taxon>Insecta</taxon>
        <taxon>Pterygota</taxon>
        <taxon>Neoptera</taxon>
        <taxon>Paraneoptera</taxon>
        <taxon>Thysanoptera</taxon>
        <taxon>Terebrantia</taxon>
        <taxon>Thripoidea</taxon>
        <taxon>Thripidae</taxon>
        <taxon>Frankliniella</taxon>
    </lineage>
</organism>
<name>A0AAE1HRT2_9NEOP</name>
<dbReference type="Proteomes" id="UP001219518">
    <property type="component" value="Unassembled WGS sequence"/>
</dbReference>
<dbReference type="EMBL" id="JAHWGI010001243">
    <property type="protein sequence ID" value="KAK3926153.1"/>
    <property type="molecule type" value="Genomic_DNA"/>
</dbReference>
<dbReference type="AlphaFoldDB" id="A0AAE1HRT2"/>
<protein>
    <submittedName>
        <fullName evidence="1">Uncharacterized protein</fullName>
    </submittedName>
</protein>
<evidence type="ECO:0000313" key="2">
    <source>
        <dbReference type="Proteomes" id="UP001219518"/>
    </source>
</evidence>
<reference evidence="1" key="1">
    <citation type="submission" date="2021-07" db="EMBL/GenBank/DDBJ databases">
        <authorList>
            <person name="Catto M.A."/>
            <person name="Jacobson A."/>
            <person name="Kennedy G."/>
            <person name="Labadie P."/>
            <person name="Hunt B.G."/>
            <person name="Srinivasan R."/>
        </authorList>
    </citation>
    <scope>NUCLEOTIDE SEQUENCE</scope>
    <source>
        <strain evidence="1">PL_HMW_Pooled</strain>
        <tissue evidence="1">Head</tissue>
    </source>
</reference>
<sequence>MVARSLTGTEPVYYVVDASLGMRTLRSAHSLSGQPGNGTLDVVHECQNADGVSTAEMEELSVFAMYLCQRPVQIRLLGFICIEYSLLIKFQSPQP</sequence>
<proteinExistence type="predicted"/>
<reference evidence="1" key="2">
    <citation type="journal article" date="2023" name="BMC Genomics">
        <title>Pest status, molecular evolution, and epigenetic factors derived from the genome assembly of Frankliniella fusca, a thysanopteran phytovirus vector.</title>
        <authorList>
            <person name="Catto M.A."/>
            <person name="Labadie P.E."/>
            <person name="Jacobson A.L."/>
            <person name="Kennedy G.G."/>
            <person name="Srinivasan R."/>
            <person name="Hunt B.G."/>
        </authorList>
    </citation>
    <scope>NUCLEOTIDE SEQUENCE</scope>
    <source>
        <strain evidence="1">PL_HMW_Pooled</strain>
    </source>
</reference>